<dbReference type="InterPro" id="IPR000600">
    <property type="entry name" value="ROK"/>
</dbReference>
<evidence type="ECO:0000313" key="3">
    <source>
        <dbReference type="Proteomes" id="UP000199373"/>
    </source>
</evidence>
<accession>A0A1I0PL87</accession>
<reference evidence="2 3" key="1">
    <citation type="submission" date="2016-10" db="EMBL/GenBank/DDBJ databases">
        <authorList>
            <person name="de Groot N.N."/>
        </authorList>
    </citation>
    <scope>NUCLEOTIDE SEQUENCE [LARGE SCALE GENOMIC DNA]</scope>
    <source>
        <strain evidence="2 3">TC2-24</strain>
    </source>
</reference>
<dbReference type="Pfam" id="PF00480">
    <property type="entry name" value="ROK"/>
    <property type="match status" value="1"/>
</dbReference>
<dbReference type="GO" id="GO:0016301">
    <property type="term" value="F:kinase activity"/>
    <property type="evidence" value="ECO:0007669"/>
    <property type="project" value="UniProtKB-KW"/>
</dbReference>
<dbReference type="RefSeq" id="WP_091916067.1">
    <property type="nucleotide sequence ID" value="NZ_FOIQ01000004.1"/>
</dbReference>
<dbReference type="InterPro" id="IPR043129">
    <property type="entry name" value="ATPase_NBD"/>
</dbReference>
<keyword evidence="2" id="KW-0418">Kinase</keyword>
<evidence type="ECO:0000256" key="1">
    <source>
        <dbReference type="ARBA" id="ARBA00006479"/>
    </source>
</evidence>
<protein>
    <submittedName>
        <fullName evidence="2">Glucokinase</fullName>
    </submittedName>
</protein>
<dbReference type="SUPFAM" id="SSF53067">
    <property type="entry name" value="Actin-like ATPase domain"/>
    <property type="match status" value="1"/>
</dbReference>
<sequence>MDQAAVKKRVVGVDISLEETTYAVVDAKGDIFAKKSFPTNDYPDVHGFVSALSGHILDLVEQNGGYETIRAVGISAPSASYMTGCIINSANLPWKGVIPLAAMLRGRLGLAVAVANDAHAIALGEHAFGCAHGMQNFVLITLGSGMGSCFFSNGVAHQGNDGMGGEIGHTCVALDGRQCGCGNHGCLETYTGARGIVQTARELMSETTEPSLMRGVEELTPKMITAFCEQGDKLAQEVYRRTGEVLGMGLANYASLVDPEAFIFAGGVSKAGDWLLEPAKKAFESYVFPNISGHVQFLLSELDDETHDVLGASVLAWEAKEYSLFK</sequence>
<proteinExistence type="inferred from homology"/>
<evidence type="ECO:0000313" key="2">
    <source>
        <dbReference type="EMBL" id="SEW15177.1"/>
    </source>
</evidence>
<organism evidence="2 3">
    <name type="scientific">Prevotella aff. ruminicola Tc2-24</name>
    <dbReference type="NCBI Taxonomy" id="81582"/>
    <lineage>
        <taxon>Bacteria</taxon>
        <taxon>Pseudomonadati</taxon>
        <taxon>Bacteroidota</taxon>
        <taxon>Bacteroidia</taxon>
        <taxon>Bacteroidales</taxon>
        <taxon>Prevotellaceae</taxon>
        <taxon>Prevotella</taxon>
    </lineage>
</organism>
<dbReference type="PANTHER" id="PTHR18964:SF149">
    <property type="entry name" value="BIFUNCTIONAL UDP-N-ACETYLGLUCOSAMINE 2-EPIMERASE_N-ACETYLMANNOSAMINE KINASE"/>
    <property type="match status" value="1"/>
</dbReference>
<name>A0A1I0PL87_9BACT</name>
<comment type="similarity">
    <text evidence="1">Belongs to the ROK (NagC/XylR) family.</text>
</comment>
<keyword evidence="2" id="KW-0808">Transferase</keyword>
<dbReference type="AlphaFoldDB" id="A0A1I0PL87"/>
<dbReference type="Proteomes" id="UP000199373">
    <property type="component" value="Unassembled WGS sequence"/>
</dbReference>
<dbReference type="PANTHER" id="PTHR18964">
    <property type="entry name" value="ROK (REPRESSOR, ORF, KINASE) FAMILY"/>
    <property type="match status" value="1"/>
</dbReference>
<keyword evidence="3" id="KW-1185">Reference proteome</keyword>
<dbReference type="EMBL" id="FOIQ01000004">
    <property type="protein sequence ID" value="SEW15177.1"/>
    <property type="molecule type" value="Genomic_DNA"/>
</dbReference>
<gene>
    <name evidence="2" type="ORF">SAMN04487850_1852</name>
</gene>
<dbReference type="Gene3D" id="3.30.420.40">
    <property type="match status" value="2"/>
</dbReference>